<dbReference type="InterPro" id="IPR011990">
    <property type="entry name" value="TPR-like_helical_dom_sf"/>
</dbReference>
<dbReference type="EMBL" id="LLXI01002298">
    <property type="protein sequence ID" value="PKY56774.1"/>
    <property type="molecule type" value="Genomic_DNA"/>
</dbReference>
<dbReference type="VEuPathDB" id="FungiDB:RhiirA1_441538"/>
<dbReference type="InterPro" id="IPR006597">
    <property type="entry name" value="Sel1-like"/>
</dbReference>
<dbReference type="GO" id="GO:0004672">
    <property type="term" value="F:protein kinase activity"/>
    <property type="evidence" value="ECO:0007669"/>
    <property type="project" value="InterPro"/>
</dbReference>
<evidence type="ECO:0000313" key="3">
    <source>
        <dbReference type="Proteomes" id="UP000234323"/>
    </source>
</evidence>
<dbReference type="VEuPathDB" id="FungiDB:RhiirA1_305266"/>
<gene>
    <name evidence="2" type="ORF">RhiirA4_477309</name>
</gene>
<dbReference type="GO" id="GO:0005524">
    <property type="term" value="F:ATP binding"/>
    <property type="evidence" value="ECO:0007669"/>
    <property type="project" value="InterPro"/>
</dbReference>
<dbReference type="Pfam" id="PF07714">
    <property type="entry name" value="PK_Tyr_Ser-Thr"/>
    <property type="match status" value="1"/>
</dbReference>
<dbReference type="Gene3D" id="1.10.510.10">
    <property type="entry name" value="Transferase(Phosphotransferase) domain 1"/>
    <property type="match status" value="1"/>
</dbReference>
<dbReference type="InterPro" id="IPR011009">
    <property type="entry name" value="Kinase-like_dom_sf"/>
</dbReference>
<dbReference type="AlphaFoldDB" id="A0A2I1HD18"/>
<protein>
    <submittedName>
        <fullName evidence="2">HCP-like protein</fullName>
    </submittedName>
</protein>
<dbReference type="SMART" id="SM00671">
    <property type="entry name" value="SEL1"/>
    <property type="match status" value="11"/>
</dbReference>
<name>A0A2I1HD18_9GLOM</name>
<comment type="caution">
    <text evidence="2">The sequence shown here is derived from an EMBL/GenBank/DDBJ whole genome shotgun (WGS) entry which is preliminary data.</text>
</comment>
<dbReference type="InterPro" id="IPR053301">
    <property type="entry name" value="F-box_motif"/>
</dbReference>
<dbReference type="InterPro" id="IPR008266">
    <property type="entry name" value="Tyr_kinase_AS"/>
</dbReference>
<dbReference type="Pfam" id="PF08238">
    <property type="entry name" value="Sel1"/>
    <property type="match status" value="11"/>
</dbReference>
<dbReference type="SUPFAM" id="SSF56112">
    <property type="entry name" value="Protein kinase-like (PK-like)"/>
    <property type="match status" value="1"/>
</dbReference>
<dbReference type="Proteomes" id="UP000234323">
    <property type="component" value="Unassembled WGS sequence"/>
</dbReference>
<accession>A0A2I1HD18</accession>
<keyword evidence="3" id="KW-1185">Reference proteome</keyword>
<organism evidence="2 3">
    <name type="scientific">Rhizophagus irregularis</name>
    <dbReference type="NCBI Taxonomy" id="588596"/>
    <lineage>
        <taxon>Eukaryota</taxon>
        <taxon>Fungi</taxon>
        <taxon>Fungi incertae sedis</taxon>
        <taxon>Mucoromycota</taxon>
        <taxon>Glomeromycotina</taxon>
        <taxon>Glomeromycetes</taxon>
        <taxon>Glomerales</taxon>
        <taxon>Glomeraceae</taxon>
        <taxon>Rhizophagus</taxon>
    </lineage>
</organism>
<dbReference type="VEuPathDB" id="FungiDB:RhiirFUN_010742"/>
<dbReference type="PANTHER" id="PTHR45088">
    <property type="entry name" value="OSJNBA0022H21.17 PROTEIN"/>
    <property type="match status" value="1"/>
</dbReference>
<dbReference type="InterPro" id="IPR000719">
    <property type="entry name" value="Prot_kinase_dom"/>
</dbReference>
<feature type="non-terminal residue" evidence="2">
    <location>
        <position position="1"/>
    </location>
</feature>
<feature type="domain" description="Protein kinase" evidence="1">
    <location>
        <begin position="75"/>
        <end position="330"/>
    </location>
</feature>
<dbReference type="PANTHER" id="PTHR45088:SF1">
    <property type="entry name" value="OS04G0476000 PROTEIN"/>
    <property type="match status" value="1"/>
</dbReference>
<dbReference type="PROSITE" id="PS50011">
    <property type="entry name" value="PROTEIN_KINASE_DOM"/>
    <property type="match status" value="1"/>
</dbReference>
<dbReference type="Gene3D" id="1.25.40.10">
    <property type="entry name" value="Tetratricopeptide repeat domain"/>
    <property type="match status" value="2"/>
</dbReference>
<sequence>TICILSPHHEKLNIDNGEEKYSLGLIGYDLTENTKFIPSTSVDELGPDQIKYLQKMEASINRFDDDVDPLKLSDYEMNENEKPCKNGRVSKWISVKNKGQEFAFKSIFNKEHQRIIQSQVPILKKLNSCNNIIKFYGLVPDGNKWYLVTEWAEYGNLREFYTNHKERFDLRLKLRMSLDIAYGLKFLRDIEILHHDIRAENILITLNETAKLTSHSLDTIKLRQEQNLERARYYAPELLGRNSNTKYDFKCEIYSFGILLWEIAEEKTPYENYNDIIEIINFVDSKSQEPFSRSSQMPAKFKNLVLNAINHNPESRPKITKILEVLNNCFEVFNPNYFHISKMLQTKYLNNNFSISLKVLIGEGTEKDLEKAFYLYQKTAENGDEKAMFNLANCYINGKGTEKNLVKAFYWYHKAAENGHIKAMFNLAMYYKNGEGAEKNLEKTFYWYQKAAEKNHIKAMFNLAICYKNGEGTEKNLEKTFYWYQKAAEKDHIKAMINLVKCYNDGIGTEKNLDKAIYWYQKAVKNGYTNAIFNLTNSYKNGEDTEKNLEKAFFWYQTAAEDGYTDAMFDLANSYKNGEGTEENLEKAFHWYQKAAERDHIKAMFNLAICYMNEKGTEKNLEKAFHWYQKAVKNGYTDAMFNLAICYKHGEGTEMNLEKAFYWYQKAAENGYIDAMFNLAICYKNGKGTEKNLEKAFYWYQKAAENSVKEAMFYLAMCYKNGEGTEKNLEKAFH</sequence>
<dbReference type="InterPro" id="IPR001245">
    <property type="entry name" value="Ser-Thr/Tyr_kinase_cat_dom"/>
</dbReference>
<evidence type="ECO:0000259" key="1">
    <source>
        <dbReference type="PROSITE" id="PS50011"/>
    </source>
</evidence>
<evidence type="ECO:0000313" key="2">
    <source>
        <dbReference type="EMBL" id="PKY56774.1"/>
    </source>
</evidence>
<dbReference type="VEuPathDB" id="FungiDB:FUN_005373"/>
<dbReference type="PROSITE" id="PS00109">
    <property type="entry name" value="PROTEIN_KINASE_TYR"/>
    <property type="match status" value="1"/>
</dbReference>
<feature type="non-terminal residue" evidence="2">
    <location>
        <position position="734"/>
    </location>
</feature>
<reference evidence="2 3" key="1">
    <citation type="submission" date="2015-10" db="EMBL/GenBank/DDBJ databases">
        <title>Genome analyses suggest a sexual origin of heterokaryosis in a supposedly ancient asexual fungus.</title>
        <authorList>
            <person name="Ropars J."/>
            <person name="Sedzielewska K."/>
            <person name="Noel J."/>
            <person name="Charron P."/>
            <person name="Farinelli L."/>
            <person name="Marton T."/>
            <person name="Kruger M."/>
            <person name="Pelin A."/>
            <person name="Brachmann A."/>
            <person name="Corradi N."/>
        </authorList>
    </citation>
    <scope>NUCLEOTIDE SEQUENCE [LARGE SCALE GENOMIC DNA]</scope>
    <source>
        <strain evidence="2 3">A4</strain>
    </source>
</reference>
<proteinExistence type="predicted"/>
<dbReference type="SUPFAM" id="SSF81901">
    <property type="entry name" value="HCP-like"/>
    <property type="match status" value="3"/>
</dbReference>